<evidence type="ECO:0000313" key="3">
    <source>
        <dbReference type="Proteomes" id="UP000317942"/>
    </source>
</evidence>
<feature type="region of interest" description="Disordered" evidence="1">
    <location>
        <begin position="98"/>
        <end position="143"/>
    </location>
</feature>
<dbReference type="GeneID" id="64212473"/>
<sequence length="396" mass="44401">MSHNFQEVIDELHRGRDLLTSTSGTQGRLNDLSAALSNVCSRVSTYCSDAAQDAAENLATAQGFISNITRGCITAYNNANEELILRLYGQAVSNTSRGTQIDTTTSLRQTTTSVPLPAGTHKKPNQDHQKDNKLTTKNREETGSSLAKAISLLTQEQYRYMFSDPRGDAFNDSTSSEDLKKISRLKTIVRYLTESDSSSCGWLIRIIEGRIFNLENVRRYQLNEIHVTQVGARTGNDGVALPKQSKYNRVDSISIHHEQVVERKHSQISEISFSTWKQYVDQLANKYTPGDKSIVIADTPSNREKFESVGLDPDKLIGKSLKGIMILEIPEQDDPPPPEYLAYAAERHVTIWDTRHDEWKLSDDGKSSIKHRNSVLKIGRMASTLGMALINERKRK</sequence>
<dbReference type="EMBL" id="VICC01000006">
    <property type="protein sequence ID" value="TQD60352.1"/>
    <property type="molecule type" value="Genomic_DNA"/>
</dbReference>
<accession>A0A508BQB8</accession>
<comment type="caution">
    <text evidence="2">The sequence shown here is derived from an EMBL/GenBank/DDBJ whole genome shotgun (WGS) entry which is preliminary data.</text>
</comment>
<name>A0A508BQB8_9ACTO</name>
<dbReference type="AlphaFoldDB" id="A0A508BQB8"/>
<organism evidence="2 3">
    <name type="scientific">Actinomyces oris</name>
    <dbReference type="NCBI Taxonomy" id="544580"/>
    <lineage>
        <taxon>Bacteria</taxon>
        <taxon>Bacillati</taxon>
        <taxon>Actinomycetota</taxon>
        <taxon>Actinomycetes</taxon>
        <taxon>Actinomycetales</taxon>
        <taxon>Actinomycetaceae</taxon>
        <taxon>Actinomyces</taxon>
    </lineage>
</organism>
<gene>
    <name evidence="2" type="ORF">FK267_07860</name>
</gene>
<dbReference type="Proteomes" id="UP000317942">
    <property type="component" value="Unassembled WGS sequence"/>
</dbReference>
<evidence type="ECO:0000313" key="2">
    <source>
        <dbReference type="EMBL" id="TQD60352.1"/>
    </source>
</evidence>
<evidence type="ECO:0000256" key="1">
    <source>
        <dbReference type="SAM" id="MobiDB-lite"/>
    </source>
</evidence>
<feature type="compositionally biased region" description="Basic and acidic residues" evidence="1">
    <location>
        <begin position="124"/>
        <end position="142"/>
    </location>
</feature>
<proteinExistence type="predicted"/>
<dbReference type="RefSeq" id="WP_141406870.1">
    <property type="nucleotide sequence ID" value="NZ_CP066060.1"/>
</dbReference>
<feature type="compositionally biased region" description="Low complexity" evidence="1">
    <location>
        <begin position="99"/>
        <end position="113"/>
    </location>
</feature>
<reference evidence="2 3" key="1">
    <citation type="submission" date="2019-06" db="EMBL/GenBank/DDBJ databases">
        <title>Draft genome sequence of Actinomyces oris CCUG 34288T.</title>
        <authorList>
            <person name="Salva-Serra F."/>
            <person name="Cardew S."/>
            <person name="Moore E."/>
        </authorList>
    </citation>
    <scope>NUCLEOTIDE SEQUENCE [LARGE SCALE GENOMIC DNA]</scope>
    <source>
        <strain evidence="2 3">CCUG 34288</strain>
    </source>
</reference>
<protein>
    <submittedName>
        <fullName evidence="2">Uncharacterized protein</fullName>
    </submittedName>
</protein>